<gene>
    <name evidence="4" type="ORF">MESMUL_15620</name>
</gene>
<dbReference type="EMBL" id="BGZJ01000001">
    <property type="protein sequence ID" value="GBO94208.1"/>
    <property type="molecule type" value="Genomic_DNA"/>
</dbReference>
<dbReference type="InterPro" id="IPR025948">
    <property type="entry name" value="HTH-like_dom"/>
</dbReference>
<feature type="domain" description="HTH psq-type" evidence="2">
    <location>
        <begin position="46"/>
        <end position="75"/>
    </location>
</feature>
<dbReference type="InterPro" id="IPR007889">
    <property type="entry name" value="HTH_Psq"/>
</dbReference>
<feature type="region of interest" description="Disordered" evidence="1">
    <location>
        <begin position="118"/>
        <end position="147"/>
    </location>
</feature>
<accession>A0A401LMB9</accession>
<dbReference type="Pfam" id="PF13276">
    <property type="entry name" value="HTH_21"/>
    <property type="match status" value="1"/>
</dbReference>
<dbReference type="OrthoDB" id="9765502at2"/>
<sequence>MTTLNETRTGSALTDDEIRAKYEAPFRHGAGLADSRAKRLAAAHFIESLREDGIPISRACRIFGMPRSSFYYRKENALVSVRKRLESNLELAQRIRAAQEAAGWTLGSRRVAEALKHDGYPRKPGHNQVAEVMRSAGLGPRKPKEKA</sequence>
<dbReference type="AlphaFoldDB" id="A0A388SD31"/>
<organism evidence="4 5">
    <name type="scientific">Mesosutterella multiformis</name>
    <dbReference type="NCBI Taxonomy" id="2259133"/>
    <lineage>
        <taxon>Bacteria</taxon>
        <taxon>Pseudomonadati</taxon>
        <taxon>Pseudomonadota</taxon>
        <taxon>Betaproteobacteria</taxon>
        <taxon>Burkholderiales</taxon>
        <taxon>Sutterellaceae</taxon>
        <taxon>Mesosutterella</taxon>
    </lineage>
</organism>
<evidence type="ECO:0000313" key="4">
    <source>
        <dbReference type="EMBL" id="GBO94208.1"/>
    </source>
</evidence>
<dbReference type="RefSeq" id="WP_116270447.1">
    <property type="nucleotide sequence ID" value="NZ_BGZJ01000001.1"/>
</dbReference>
<comment type="caution">
    <text evidence="4">The sequence shown here is derived from an EMBL/GenBank/DDBJ whole genome shotgun (WGS) entry which is preliminary data.</text>
</comment>
<keyword evidence="5" id="KW-1185">Reference proteome</keyword>
<reference evidence="4 5" key="1">
    <citation type="journal article" date="2018" name="Int. J. Syst. Evol. Microbiol.">
        <title>Mesosutterella multiformis gen. nov., sp. nov., a member of the family Sutterellaceae and Sutterella megalosphaeroides sp. nov., isolated from human faeces.</title>
        <authorList>
            <person name="Sakamoto M."/>
            <person name="Ikeyama N."/>
            <person name="Kunihiro T."/>
            <person name="Iino T."/>
            <person name="Yuki M."/>
            <person name="Ohkuma M."/>
        </authorList>
    </citation>
    <scope>NUCLEOTIDE SEQUENCE [LARGE SCALE GENOMIC DNA]</scope>
    <source>
        <strain evidence="4 5">4NBBH2</strain>
    </source>
</reference>
<name>A0A388SD31_9BURK</name>
<evidence type="ECO:0000259" key="2">
    <source>
        <dbReference type="Pfam" id="PF05225"/>
    </source>
</evidence>
<accession>A0A388SD31</accession>
<feature type="domain" description="HTH-like" evidence="3">
    <location>
        <begin position="88"/>
        <end position="140"/>
    </location>
</feature>
<dbReference type="Pfam" id="PF05225">
    <property type="entry name" value="HTH_psq"/>
    <property type="match status" value="1"/>
</dbReference>
<evidence type="ECO:0000256" key="1">
    <source>
        <dbReference type="SAM" id="MobiDB-lite"/>
    </source>
</evidence>
<dbReference type="Proteomes" id="UP000266091">
    <property type="component" value="Unassembled WGS sequence"/>
</dbReference>
<protein>
    <submittedName>
        <fullName evidence="4">Uncharacterized protein</fullName>
    </submittedName>
</protein>
<dbReference type="GO" id="GO:0003677">
    <property type="term" value="F:DNA binding"/>
    <property type="evidence" value="ECO:0007669"/>
    <property type="project" value="InterPro"/>
</dbReference>
<proteinExistence type="predicted"/>
<evidence type="ECO:0000313" key="5">
    <source>
        <dbReference type="Proteomes" id="UP000266091"/>
    </source>
</evidence>
<evidence type="ECO:0000259" key="3">
    <source>
        <dbReference type="Pfam" id="PF13276"/>
    </source>
</evidence>